<dbReference type="InterPro" id="IPR009577">
    <property type="entry name" value="Sm_multidrug_ex"/>
</dbReference>
<gene>
    <name evidence="2" type="ORF">A2318_04680</name>
</gene>
<dbReference type="Pfam" id="PF06695">
    <property type="entry name" value="Sm_multidrug_ex"/>
    <property type="match status" value="1"/>
</dbReference>
<feature type="transmembrane region" description="Helical" evidence="1">
    <location>
        <begin position="45"/>
        <end position="66"/>
    </location>
</feature>
<sequence>MIQSLLSLFQNVPHELVVMLLAAMPIVELGAAIPVGIAVFHLSPIVVYLFAIVGNLLPLLLVFFFLPKVLRLFAKHSPRLHALFDRYFFALTTKHVSSFDRYGAIFLFILVAVPNPGGGVWTASLLAILFRVHLKYAIPAIVGGILVSGLIVLSLTEASINLF</sequence>
<keyword evidence="1" id="KW-0812">Transmembrane</keyword>
<dbReference type="PANTHER" id="PTHR36007:SF2">
    <property type="entry name" value="TRANSPORT PROTEIN-RELATED"/>
    <property type="match status" value="1"/>
</dbReference>
<evidence type="ECO:0000313" key="2">
    <source>
        <dbReference type="EMBL" id="OGL97792.1"/>
    </source>
</evidence>
<evidence type="ECO:0000313" key="3">
    <source>
        <dbReference type="Proteomes" id="UP000177331"/>
    </source>
</evidence>
<name>A0A1F7W4P6_9BACT</name>
<dbReference type="STRING" id="1802421.A2318_04680"/>
<feature type="transmembrane region" description="Helical" evidence="1">
    <location>
        <begin position="104"/>
        <end position="130"/>
    </location>
</feature>
<dbReference type="Proteomes" id="UP000177331">
    <property type="component" value="Unassembled WGS sequence"/>
</dbReference>
<evidence type="ECO:0008006" key="4">
    <source>
        <dbReference type="Google" id="ProtNLM"/>
    </source>
</evidence>
<evidence type="ECO:0000256" key="1">
    <source>
        <dbReference type="SAM" id="Phobius"/>
    </source>
</evidence>
<proteinExistence type="predicted"/>
<keyword evidence="1" id="KW-0472">Membrane</keyword>
<reference evidence="2 3" key="1">
    <citation type="journal article" date="2016" name="Nat. Commun.">
        <title>Thousands of microbial genomes shed light on interconnected biogeochemical processes in an aquifer system.</title>
        <authorList>
            <person name="Anantharaman K."/>
            <person name="Brown C.T."/>
            <person name="Hug L.A."/>
            <person name="Sharon I."/>
            <person name="Castelle C.J."/>
            <person name="Probst A.J."/>
            <person name="Thomas B.C."/>
            <person name="Singh A."/>
            <person name="Wilkins M.J."/>
            <person name="Karaoz U."/>
            <person name="Brodie E.L."/>
            <person name="Williams K.H."/>
            <person name="Hubbard S.S."/>
            <person name="Banfield J.F."/>
        </authorList>
    </citation>
    <scope>NUCLEOTIDE SEQUENCE [LARGE SCALE GENOMIC DNA]</scope>
</reference>
<organism evidence="2 3">
    <name type="scientific">Candidatus Uhrbacteria bacterium RIFOXYB2_FULL_45_11</name>
    <dbReference type="NCBI Taxonomy" id="1802421"/>
    <lineage>
        <taxon>Bacteria</taxon>
        <taxon>Candidatus Uhriibacteriota</taxon>
    </lineage>
</organism>
<accession>A0A1F7W4P6</accession>
<feature type="transmembrane region" description="Helical" evidence="1">
    <location>
        <begin position="136"/>
        <end position="155"/>
    </location>
</feature>
<protein>
    <recommendedName>
        <fullName evidence="4">Ligand-binding protein SH3</fullName>
    </recommendedName>
</protein>
<dbReference type="AlphaFoldDB" id="A0A1F7W4P6"/>
<keyword evidence="1" id="KW-1133">Transmembrane helix</keyword>
<dbReference type="EMBL" id="MGFD01000036">
    <property type="protein sequence ID" value="OGL97792.1"/>
    <property type="molecule type" value="Genomic_DNA"/>
</dbReference>
<dbReference type="PANTHER" id="PTHR36007">
    <property type="entry name" value="TRANSPORT PROTEIN-RELATED"/>
    <property type="match status" value="1"/>
</dbReference>
<feature type="transmembrane region" description="Helical" evidence="1">
    <location>
        <begin position="16"/>
        <end position="39"/>
    </location>
</feature>
<comment type="caution">
    <text evidence="2">The sequence shown here is derived from an EMBL/GenBank/DDBJ whole genome shotgun (WGS) entry which is preliminary data.</text>
</comment>